<evidence type="ECO:0000313" key="7">
    <source>
        <dbReference type="EMBL" id="KAF7806641.1"/>
    </source>
</evidence>
<evidence type="ECO:0000259" key="6">
    <source>
        <dbReference type="PROSITE" id="PS50863"/>
    </source>
</evidence>
<keyword evidence="3" id="KW-0238">DNA-binding</keyword>
<dbReference type="Pfam" id="PF02362">
    <property type="entry name" value="B3"/>
    <property type="match status" value="2"/>
</dbReference>
<proteinExistence type="predicted"/>
<dbReference type="PANTHER" id="PTHR31391">
    <property type="entry name" value="B3 DOMAIN-CONTAINING PROTEIN OS11G0197600-RELATED"/>
    <property type="match status" value="1"/>
</dbReference>
<comment type="caution">
    <text evidence="7">The sequence shown here is derived from an EMBL/GenBank/DDBJ whole genome shotgun (WGS) entry which is preliminary data.</text>
</comment>
<reference evidence="7" key="1">
    <citation type="submission" date="2020-09" db="EMBL/GenBank/DDBJ databases">
        <title>Genome-Enabled Discovery of Anthraquinone Biosynthesis in Senna tora.</title>
        <authorList>
            <person name="Kang S.-H."/>
            <person name="Pandey R.P."/>
            <person name="Lee C.-M."/>
            <person name="Sim J.-S."/>
            <person name="Jeong J.-T."/>
            <person name="Choi B.-S."/>
            <person name="Jung M."/>
            <person name="Ginzburg D."/>
            <person name="Zhao K."/>
            <person name="Won S.Y."/>
            <person name="Oh T.-J."/>
            <person name="Yu Y."/>
            <person name="Kim N.-H."/>
            <person name="Lee O.R."/>
            <person name="Lee T.-H."/>
            <person name="Bashyal P."/>
            <person name="Kim T.-S."/>
            <person name="Lee W.-H."/>
            <person name="Kawkins C."/>
            <person name="Kim C.-K."/>
            <person name="Kim J.S."/>
            <person name="Ahn B.O."/>
            <person name="Rhee S.Y."/>
            <person name="Sohng J.K."/>
        </authorList>
    </citation>
    <scope>NUCLEOTIDE SEQUENCE</scope>
    <source>
        <tissue evidence="7">Leaf</tissue>
    </source>
</reference>
<accession>A0A834SN28</accession>
<keyword evidence="4" id="KW-0804">Transcription</keyword>
<dbReference type="AlphaFoldDB" id="A0A834SN28"/>
<dbReference type="InterPro" id="IPR003340">
    <property type="entry name" value="B3_DNA-bd"/>
</dbReference>
<evidence type="ECO:0000256" key="1">
    <source>
        <dbReference type="ARBA" id="ARBA00004123"/>
    </source>
</evidence>
<keyword evidence="8" id="KW-1185">Reference proteome</keyword>
<dbReference type="Gene3D" id="2.40.330.10">
    <property type="entry name" value="DNA-binding pseudobarrel domain"/>
    <property type="match status" value="3"/>
</dbReference>
<protein>
    <submittedName>
        <fullName evidence="7">B3 domain-containing transcription factor VRN1-like</fullName>
    </submittedName>
</protein>
<dbReference type="PROSITE" id="PS50863">
    <property type="entry name" value="B3"/>
    <property type="match status" value="2"/>
</dbReference>
<dbReference type="SUPFAM" id="SSF101936">
    <property type="entry name" value="DNA-binding pseudobarrel domain"/>
    <property type="match status" value="3"/>
</dbReference>
<organism evidence="7 8">
    <name type="scientific">Senna tora</name>
    <dbReference type="NCBI Taxonomy" id="362788"/>
    <lineage>
        <taxon>Eukaryota</taxon>
        <taxon>Viridiplantae</taxon>
        <taxon>Streptophyta</taxon>
        <taxon>Embryophyta</taxon>
        <taxon>Tracheophyta</taxon>
        <taxon>Spermatophyta</taxon>
        <taxon>Magnoliopsida</taxon>
        <taxon>eudicotyledons</taxon>
        <taxon>Gunneridae</taxon>
        <taxon>Pentapetalae</taxon>
        <taxon>rosids</taxon>
        <taxon>fabids</taxon>
        <taxon>Fabales</taxon>
        <taxon>Fabaceae</taxon>
        <taxon>Caesalpinioideae</taxon>
        <taxon>Cassia clade</taxon>
        <taxon>Senna</taxon>
    </lineage>
</organism>
<dbReference type="InterPro" id="IPR015300">
    <property type="entry name" value="DNA-bd_pseudobarrel_sf"/>
</dbReference>
<feature type="domain" description="TF-B3" evidence="6">
    <location>
        <begin position="10"/>
        <end position="106"/>
    </location>
</feature>
<evidence type="ECO:0000313" key="8">
    <source>
        <dbReference type="Proteomes" id="UP000634136"/>
    </source>
</evidence>
<dbReference type="PANTHER" id="PTHR31391:SF64">
    <property type="entry name" value="B3 DOMAIN-CONTAINING PROTEIN OS06G0112300"/>
    <property type="match status" value="1"/>
</dbReference>
<evidence type="ECO:0000256" key="3">
    <source>
        <dbReference type="ARBA" id="ARBA00023125"/>
    </source>
</evidence>
<evidence type="ECO:0000256" key="5">
    <source>
        <dbReference type="ARBA" id="ARBA00023242"/>
    </source>
</evidence>
<evidence type="ECO:0000256" key="4">
    <source>
        <dbReference type="ARBA" id="ARBA00023163"/>
    </source>
</evidence>
<name>A0A834SN28_9FABA</name>
<gene>
    <name evidence="7" type="ORF">G2W53_038802</name>
</gene>
<feature type="domain" description="TF-B3" evidence="6">
    <location>
        <begin position="342"/>
        <end position="445"/>
    </location>
</feature>
<dbReference type="EMBL" id="JAAIUW010000012">
    <property type="protein sequence ID" value="KAF7806641.1"/>
    <property type="molecule type" value="Genomic_DNA"/>
</dbReference>
<dbReference type="GO" id="GO:0003677">
    <property type="term" value="F:DNA binding"/>
    <property type="evidence" value="ECO:0007669"/>
    <property type="project" value="UniProtKB-KW"/>
</dbReference>
<dbReference type="CDD" id="cd10017">
    <property type="entry name" value="B3_DNA"/>
    <property type="match status" value="3"/>
</dbReference>
<dbReference type="SMART" id="SM01019">
    <property type="entry name" value="B3"/>
    <property type="match status" value="3"/>
</dbReference>
<keyword evidence="5" id="KW-0539">Nucleus</keyword>
<dbReference type="OrthoDB" id="1864528at2759"/>
<keyword evidence="2" id="KW-0805">Transcription regulation</keyword>
<comment type="subcellular location">
    <subcellularLocation>
        <location evidence="1">Nucleus</location>
    </subcellularLocation>
</comment>
<dbReference type="Proteomes" id="UP000634136">
    <property type="component" value="Unassembled WGS sequence"/>
</dbReference>
<dbReference type="GO" id="GO:0005634">
    <property type="term" value="C:nucleus"/>
    <property type="evidence" value="ECO:0007669"/>
    <property type="project" value="UniProtKB-SubCell"/>
</dbReference>
<evidence type="ECO:0000256" key="2">
    <source>
        <dbReference type="ARBA" id="ARBA00023015"/>
    </source>
</evidence>
<dbReference type="InterPro" id="IPR044837">
    <property type="entry name" value="REM16-like"/>
</dbReference>
<sequence length="454" mass="52056">MASAPNLTLFLKPILSDSLRLRDKLMIPPEFVKKYGGDALPDTAFLKLPNGAEWEVNLEKRDGDQVWFVKGWKEFSEYYSLYDGRLLIFGYDHPTSRFHVLIFDLVTSLEIQYPSIGNTRSEASFEKGSSCTNDESVLPCLQQCKRKRVIDEERGQEVDLHHSTKKFKGDRQGMFDSNFLKSKVVKGNSALERANAFKSQNPSFVWVAKRSYIHSSSNFSIPSNFAKSFLGSKKNGENTNLMFDGRVWVAKYIIRKQNTRSMFELSCAGFRALAKANDLKVGQSREANTEEQSKTRVEIKTEITCSDNEAFEISETLQFPPRNPIFLESKISEGAAFDNFNSQNPFFQITIGKSHSQRLPVWFVKKYLKVVGEHIAELMVDEEKFWSVKLIHHSGKPLYYCYFSRGWKAFVRQNNLQVGDACSFEWINNGRDEKMIMRVCISKHSSVESSSLMN</sequence>